<gene>
    <name evidence="1" type="ORF">MFMK1_003569</name>
</gene>
<dbReference type="RefSeq" id="WP_366923076.1">
    <property type="nucleotide sequence ID" value="NZ_CP121694.1"/>
</dbReference>
<proteinExistence type="predicted"/>
<keyword evidence="2" id="KW-1185">Reference proteome</keyword>
<evidence type="ECO:0000313" key="2">
    <source>
        <dbReference type="Proteomes" id="UP001329915"/>
    </source>
</evidence>
<dbReference type="KEGG" id="dbc:MFMK1_003569"/>
<dbReference type="Proteomes" id="UP001329915">
    <property type="component" value="Chromosome"/>
</dbReference>
<protein>
    <submittedName>
        <fullName evidence="1">Uncharacterized protein</fullName>
    </submittedName>
</protein>
<sequence>MKKIKDRFLLGVVSGLIAAIPGRLLNTAEYHAGLVDVKYGQMVSSLFTEKSKVNTKEGQLLGSIVK</sequence>
<accession>A0AAU0UTK0</accession>
<organism evidence="1 2">
    <name type="scientific">Metallumcola ferriviriculae</name>
    <dbReference type="NCBI Taxonomy" id="3039180"/>
    <lineage>
        <taxon>Bacteria</taxon>
        <taxon>Bacillati</taxon>
        <taxon>Bacillota</taxon>
        <taxon>Clostridia</taxon>
        <taxon>Neomoorellales</taxon>
        <taxon>Desulfitibacteraceae</taxon>
        <taxon>Metallumcola</taxon>
    </lineage>
</organism>
<name>A0AAU0UTK0_9FIRM</name>
<dbReference type="EMBL" id="CP121694">
    <property type="protein sequence ID" value="WRO23701.1"/>
    <property type="molecule type" value="Genomic_DNA"/>
</dbReference>
<reference evidence="1 2" key="1">
    <citation type="submission" date="2023-04" db="EMBL/GenBank/DDBJ databases">
        <authorList>
            <person name="Hsu D."/>
        </authorList>
    </citation>
    <scope>NUCLEOTIDE SEQUENCE [LARGE SCALE GENOMIC DNA]</scope>
    <source>
        <strain evidence="1 2">MK1</strain>
    </source>
</reference>
<evidence type="ECO:0000313" key="1">
    <source>
        <dbReference type="EMBL" id="WRO23701.1"/>
    </source>
</evidence>
<dbReference type="AlphaFoldDB" id="A0AAU0UTK0"/>